<dbReference type="InterPro" id="IPR051976">
    <property type="entry name" value="Synaptopodin_domain"/>
</dbReference>
<dbReference type="EMBL" id="CP092864">
    <property type="protein sequence ID" value="UYV62850.1"/>
    <property type="molecule type" value="Genomic_DNA"/>
</dbReference>
<accession>A0ABY6K6J0</accession>
<keyword evidence="7" id="KW-1185">Reference proteome</keyword>
<keyword evidence="2" id="KW-0963">Cytoplasm</keyword>
<dbReference type="PANTHER" id="PTHR24217">
    <property type="entry name" value="PUTATIVE-RELATED"/>
    <property type="match status" value="1"/>
</dbReference>
<evidence type="ECO:0000313" key="6">
    <source>
        <dbReference type="EMBL" id="UYV62850.1"/>
    </source>
</evidence>
<feature type="region of interest" description="Disordered" evidence="5">
    <location>
        <begin position="202"/>
        <end position="223"/>
    </location>
</feature>
<evidence type="ECO:0000313" key="7">
    <source>
        <dbReference type="Proteomes" id="UP001235939"/>
    </source>
</evidence>
<keyword evidence="3" id="KW-0597">Phosphoprotein</keyword>
<comment type="similarity">
    <text evidence="4">Belongs to the synaptopodin family.</text>
</comment>
<dbReference type="Proteomes" id="UP001235939">
    <property type="component" value="Chromosome 02"/>
</dbReference>
<reference evidence="6 7" key="1">
    <citation type="submission" date="2022-01" db="EMBL/GenBank/DDBJ databases">
        <title>A chromosomal length assembly of Cordylochernes scorpioides.</title>
        <authorList>
            <person name="Zeh D."/>
            <person name="Zeh J."/>
        </authorList>
    </citation>
    <scope>NUCLEOTIDE SEQUENCE [LARGE SCALE GENOMIC DNA]</scope>
    <source>
        <strain evidence="6">IN4F17</strain>
        <tissue evidence="6">Whole Body</tissue>
    </source>
</reference>
<comment type="subcellular location">
    <subcellularLocation>
        <location evidence="1">Cytoplasm</location>
    </subcellularLocation>
</comment>
<sequence length="287" mass="32199">MFSSSSFYEEPNAIFPTVEEQVELCRKIADSLSSASNQRSKGANMFFKRVKRSQRWVHEDYIRPSEECYITNTKLYTTYNVQLSVSPLTVLVWTATSGCSRYSEASTTEDSEPEDLPYVKVSKGPPKLKLILDPRQIQDLTTLRQQGVSFVEHTTQSPDVCRDIVRDLNSPQGRGAKMFAKRKLKSEEWVVDESRVREYLRKAKSSTPQPAATAKPVMGGSHTLPRTQKIKMVKSPWEAALESPFGSCDSAFVAMHPIEVAETVIRAAESKFTSSCFSGTTTEGKFL</sequence>
<proteinExistence type="inferred from homology"/>
<gene>
    <name evidence="6" type="ORF">LAZ67_2002150</name>
</gene>
<name>A0ABY6K6J0_9ARAC</name>
<evidence type="ECO:0000256" key="4">
    <source>
        <dbReference type="ARBA" id="ARBA00038161"/>
    </source>
</evidence>
<protein>
    <submittedName>
        <fullName evidence="6">Uncharacterized protein</fullName>
    </submittedName>
</protein>
<evidence type="ECO:0000256" key="3">
    <source>
        <dbReference type="ARBA" id="ARBA00022553"/>
    </source>
</evidence>
<dbReference type="PANTHER" id="PTHR24217:SF0">
    <property type="entry name" value="PDZ DOMAIN-CONTAINING PROTEIN"/>
    <property type="match status" value="1"/>
</dbReference>
<evidence type="ECO:0000256" key="1">
    <source>
        <dbReference type="ARBA" id="ARBA00004496"/>
    </source>
</evidence>
<organism evidence="6 7">
    <name type="scientific">Cordylochernes scorpioides</name>
    <dbReference type="NCBI Taxonomy" id="51811"/>
    <lineage>
        <taxon>Eukaryota</taxon>
        <taxon>Metazoa</taxon>
        <taxon>Ecdysozoa</taxon>
        <taxon>Arthropoda</taxon>
        <taxon>Chelicerata</taxon>
        <taxon>Arachnida</taxon>
        <taxon>Pseudoscorpiones</taxon>
        <taxon>Cheliferoidea</taxon>
        <taxon>Chernetidae</taxon>
        <taxon>Cordylochernes</taxon>
    </lineage>
</organism>
<evidence type="ECO:0000256" key="2">
    <source>
        <dbReference type="ARBA" id="ARBA00022490"/>
    </source>
</evidence>
<evidence type="ECO:0000256" key="5">
    <source>
        <dbReference type="SAM" id="MobiDB-lite"/>
    </source>
</evidence>